<gene>
    <name evidence="1" type="ORF">FF38_05831</name>
</gene>
<dbReference type="EMBL" id="JRES01000186">
    <property type="protein sequence ID" value="KNC33494.1"/>
    <property type="molecule type" value="Genomic_DNA"/>
</dbReference>
<accession>A0A0L0CPX7</accession>
<dbReference type="AlphaFoldDB" id="A0A0L0CPX7"/>
<reference evidence="1 2" key="1">
    <citation type="journal article" date="2015" name="Nat. Commun.">
        <title>Lucilia cuprina genome unlocks parasitic fly biology to underpin future interventions.</title>
        <authorList>
            <person name="Anstead C.A."/>
            <person name="Korhonen P.K."/>
            <person name="Young N.D."/>
            <person name="Hall R.S."/>
            <person name="Jex A.R."/>
            <person name="Murali S.C."/>
            <person name="Hughes D.S."/>
            <person name="Lee S.F."/>
            <person name="Perry T."/>
            <person name="Stroehlein A.J."/>
            <person name="Ansell B.R."/>
            <person name="Breugelmans B."/>
            <person name="Hofmann A."/>
            <person name="Qu J."/>
            <person name="Dugan S."/>
            <person name="Lee S.L."/>
            <person name="Chao H."/>
            <person name="Dinh H."/>
            <person name="Han Y."/>
            <person name="Doddapaneni H.V."/>
            <person name="Worley K.C."/>
            <person name="Muzny D.M."/>
            <person name="Ioannidis P."/>
            <person name="Waterhouse R.M."/>
            <person name="Zdobnov E.M."/>
            <person name="James P.J."/>
            <person name="Bagnall N.H."/>
            <person name="Kotze A.C."/>
            <person name="Gibbs R.A."/>
            <person name="Richards S."/>
            <person name="Batterham P."/>
            <person name="Gasser R.B."/>
        </authorList>
    </citation>
    <scope>NUCLEOTIDE SEQUENCE [LARGE SCALE GENOMIC DNA]</scope>
    <source>
        <strain evidence="1 2">LS</strain>
        <tissue evidence="1">Full body</tissue>
    </source>
</reference>
<dbReference type="Proteomes" id="UP000037069">
    <property type="component" value="Unassembled WGS sequence"/>
</dbReference>
<protein>
    <submittedName>
        <fullName evidence="1">Uncharacterized protein</fullName>
    </submittedName>
</protein>
<dbReference type="OrthoDB" id="8073588at2759"/>
<comment type="caution">
    <text evidence="1">The sequence shown here is derived from an EMBL/GenBank/DDBJ whole genome shotgun (WGS) entry which is preliminary data.</text>
</comment>
<evidence type="ECO:0000313" key="2">
    <source>
        <dbReference type="Proteomes" id="UP000037069"/>
    </source>
</evidence>
<proteinExistence type="predicted"/>
<keyword evidence="2" id="KW-1185">Reference proteome</keyword>
<organism evidence="1 2">
    <name type="scientific">Lucilia cuprina</name>
    <name type="common">Green bottle fly</name>
    <name type="synonym">Australian sheep blowfly</name>
    <dbReference type="NCBI Taxonomy" id="7375"/>
    <lineage>
        <taxon>Eukaryota</taxon>
        <taxon>Metazoa</taxon>
        <taxon>Ecdysozoa</taxon>
        <taxon>Arthropoda</taxon>
        <taxon>Hexapoda</taxon>
        <taxon>Insecta</taxon>
        <taxon>Pterygota</taxon>
        <taxon>Neoptera</taxon>
        <taxon>Endopterygota</taxon>
        <taxon>Diptera</taxon>
        <taxon>Brachycera</taxon>
        <taxon>Muscomorpha</taxon>
        <taxon>Oestroidea</taxon>
        <taxon>Calliphoridae</taxon>
        <taxon>Luciliinae</taxon>
        <taxon>Lucilia</taxon>
    </lineage>
</organism>
<name>A0A0L0CPX7_LUCCU</name>
<sequence>MTTLPIPSATTIIVKQSLEMFPNVKQFLDALVKDTKIQKRQVGRSFKYSKDIKRMSCHYEYEVFVNYFIQKHLSNQFKIEVIDANVEEILKNPSNYIVDDIMANSIKEHYEIFKDPNTKAMDIIKNIKIVALSSLITNNRRRPKSDYTVNKDNLLEIIDYFQKVPYKSVILKPQLDCDYFTAEADMIFDDEALYVITTSKSESLSLYGSDIALSEIYRTIIHGFGFYKKTGNKIKKIKIYNTLLSVEFSIELKNIDYELFEEVLRRDVAVHGRVELEKRSKLPIPIASRIALTSLDTFPNVKLFFEDLVKDTTIVERQVGRSFQHSKDVKRNRYFSAYEYFVNYFIRKYLSNKYNIDIMDTLTENILNKPSNYIIGKNVILRDLITEHYETFKDPNTKAMDIIKSIKIVSLSSLISARNDIPQSDYTVNEDNLLDIIQYLEKLPYKSVILNPQLDCDYFTADADLIFDDDVIYEIKTSQYKSLSCYESNLPLRRFYLTIIHGFGFYKKSHKKVKKFKIYNPLLGTEFSIELDNIDYELFEETLRQDVAVYSCGQHDYITKLLNTNK</sequence>
<evidence type="ECO:0000313" key="1">
    <source>
        <dbReference type="EMBL" id="KNC33494.1"/>
    </source>
</evidence>